<evidence type="ECO:0000259" key="3">
    <source>
        <dbReference type="Pfam" id="PF01551"/>
    </source>
</evidence>
<dbReference type="PANTHER" id="PTHR21666">
    <property type="entry name" value="PEPTIDASE-RELATED"/>
    <property type="match status" value="1"/>
</dbReference>
<name>A0A7V7QHI4_9FIRM</name>
<dbReference type="RefSeq" id="WP_151148506.1">
    <property type="nucleotide sequence ID" value="NZ_WAGX01000008.1"/>
</dbReference>
<keyword evidence="2" id="KW-0175">Coiled coil</keyword>
<keyword evidence="6" id="KW-1185">Reference proteome</keyword>
<keyword evidence="1" id="KW-0732">Signal</keyword>
<dbReference type="InterPro" id="IPR016047">
    <property type="entry name" value="M23ase_b-sheet_dom"/>
</dbReference>
<dbReference type="CDD" id="cd12797">
    <property type="entry name" value="M23_peptidase"/>
    <property type="match status" value="1"/>
</dbReference>
<dbReference type="GO" id="GO:0004222">
    <property type="term" value="F:metalloendopeptidase activity"/>
    <property type="evidence" value="ECO:0007669"/>
    <property type="project" value="TreeGrafter"/>
</dbReference>
<evidence type="ECO:0000313" key="6">
    <source>
        <dbReference type="Proteomes" id="UP000461768"/>
    </source>
</evidence>
<comment type="caution">
    <text evidence="5">The sequence shown here is derived from an EMBL/GenBank/DDBJ whole genome shotgun (WGS) entry which is preliminary data.</text>
</comment>
<dbReference type="Proteomes" id="UP000461768">
    <property type="component" value="Unassembled WGS sequence"/>
</dbReference>
<dbReference type="OrthoDB" id="9809488at2"/>
<feature type="coiled-coil region" evidence="2">
    <location>
        <begin position="253"/>
        <end position="283"/>
    </location>
</feature>
<accession>A0A7V7QHI4</accession>
<dbReference type="InterPro" id="IPR011055">
    <property type="entry name" value="Dup_hybrid_motif"/>
</dbReference>
<dbReference type="EMBL" id="WAGX01000008">
    <property type="protein sequence ID" value="KAB1434414.1"/>
    <property type="molecule type" value="Genomic_DNA"/>
</dbReference>
<sequence length="422" mass="47179">MKKYMKYMVIILTFTIGLQANFFTFVTSAKSSSQVQMEKEQLEQELENANSESEDLKSGLENTQKAIDALSKKKSNMESYVKELDSQLNEILDNMKKIEQQIEEKEEEIDQTTKELLQAQKEEEQQYDSMKKRIKFMYENGNVAYIELILQSKSLSQLLNAAEYIQKISEYDRELLDEYKKTIEFIATAKEKLEIEKVELADLKAETETKKAEVSDLIDAKSTQIAKYESDILSAKELEDDYEADIKAQNAVIAALEASVAAKKAEIKRLAEAENQANANQQTKVNITTTYDGGTFTWPCPSSKRISSDYGNRLHPILNVNKFHNGIDIAAPTGSSIVAAYTGTVVGAGYNSSMGNYVMIDHGDELYTIYMHASALYVSTGQNVNKGDSIAAVGTTGRSTGPHLHFGVRLNGSYVNPRNYVG</sequence>
<evidence type="ECO:0000259" key="4">
    <source>
        <dbReference type="Pfam" id="PF24568"/>
    </source>
</evidence>
<reference evidence="5 6" key="1">
    <citation type="submission" date="2019-09" db="EMBL/GenBank/DDBJ databases">
        <authorList>
            <person name="Valk L.C."/>
        </authorList>
    </citation>
    <scope>NUCLEOTIDE SEQUENCE [LARGE SCALE GENOMIC DNA]</scope>
    <source>
        <strain evidence="5">GalUA</strain>
    </source>
</reference>
<gene>
    <name evidence="5" type="ORF">F7O84_18180</name>
</gene>
<protein>
    <submittedName>
        <fullName evidence="5">Peptidoglycan DD-metalloendopeptidase family protein</fullName>
    </submittedName>
</protein>
<organism evidence="5 6">
    <name type="scientific">Candidatus Galacturonatibacter soehngenii</name>
    <dbReference type="NCBI Taxonomy" id="2307010"/>
    <lineage>
        <taxon>Bacteria</taxon>
        <taxon>Bacillati</taxon>
        <taxon>Bacillota</taxon>
        <taxon>Clostridia</taxon>
        <taxon>Lachnospirales</taxon>
        <taxon>Lachnospiraceae</taxon>
        <taxon>Candidatus Galacturonatibacter</taxon>
    </lineage>
</organism>
<dbReference type="InterPro" id="IPR057309">
    <property type="entry name" value="PcsB_CC"/>
</dbReference>
<evidence type="ECO:0000256" key="1">
    <source>
        <dbReference type="ARBA" id="ARBA00022729"/>
    </source>
</evidence>
<dbReference type="PANTHER" id="PTHR21666:SF270">
    <property type="entry name" value="MUREIN HYDROLASE ACTIVATOR ENVC"/>
    <property type="match status" value="1"/>
</dbReference>
<feature type="coiled-coil region" evidence="2">
    <location>
        <begin position="176"/>
        <end position="220"/>
    </location>
</feature>
<feature type="coiled-coil region" evidence="2">
    <location>
        <begin position="32"/>
        <end position="140"/>
    </location>
</feature>
<dbReference type="Gene3D" id="6.10.250.3150">
    <property type="match status" value="1"/>
</dbReference>
<dbReference type="AlphaFoldDB" id="A0A7V7QHI4"/>
<feature type="domain" description="Peptidoglycan hydrolase PcsB coiled-coil" evidence="4">
    <location>
        <begin position="119"/>
        <end position="183"/>
    </location>
</feature>
<dbReference type="Pfam" id="PF01551">
    <property type="entry name" value="Peptidase_M23"/>
    <property type="match status" value="1"/>
</dbReference>
<proteinExistence type="predicted"/>
<dbReference type="Gene3D" id="2.70.70.10">
    <property type="entry name" value="Glucose Permease (Domain IIA)"/>
    <property type="match status" value="1"/>
</dbReference>
<dbReference type="SUPFAM" id="SSF51261">
    <property type="entry name" value="Duplicated hybrid motif"/>
    <property type="match status" value="1"/>
</dbReference>
<evidence type="ECO:0000313" key="5">
    <source>
        <dbReference type="EMBL" id="KAB1434414.1"/>
    </source>
</evidence>
<dbReference type="Pfam" id="PF24568">
    <property type="entry name" value="CC_PcsB"/>
    <property type="match status" value="1"/>
</dbReference>
<reference evidence="5 6" key="2">
    <citation type="submission" date="2020-02" db="EMBL/GenBank/DDBJ databases">
        <title>Candidatus Galacturonibacter soehngenii shows hetero-acetogenic catabolism of galacturonic acid but lacks a canonical carbon monoxide dehydrogenase/acetyl-CoA synthase complex.</title>
        <authorList>
            <person name="Diender M."/>
            <person name="Stouten G.R."/>
            <person name="Petersen J.F."/>
            <person name="Nielsen P.H."/>
            <person name="Dueholm M.S."/>
            <person name="Pronk J.T."/>
            <person name="Van Loosdrecht M.C.M."/>
        </authorList>
    </citation>
    <scope>NUCLEOTIDE SEQUENCE [LARGE SCALE GENOMIC DNA]</scope>
    <source>
        <strain evidence="5">GalUA</strain>
    </source>
</reference>
<evidence type="ECO:0000256" key="2">
    <source>
        <dbReference type="SAM" id="Coils"/>
    </source>
</evidence>
<dbReference type="InterPro" id="IPR050570">
    <property type="entry name" value="Cell_wall_metabolism_enzyme"/>
</dbReference>
<feature type="domain" description="M23ase beta-sheet core" evidence="3">
    <location>
        <begin position="322"/>
        <end position="417"/>
    </location>
</feature>